<dbReference type="InterPro" id="IPR001584">
    <property type="entry name" value="Integrase_cat-core"/>
</dbReference>
<proteinExistence type="inferred from homology"/>
<keyword evidence="3" id="KW-0238">DNA-binding</keyword>
<keyword evidence="2" id="KW-0815">Transposition</keyword>
<dbReference type="InterPro" id="IPR012337">
    <property type="entry name" value="RNaseH-like_sf"/>
</dbReference>
<comment type="similarity">
    <text evidence="1">Belongs to the transposase IS21/IS408/IS1162 family.</text>
</comment>
<feature type="domain" description="Integrase catalytic" evidence="6">
    <location>
        <begin position="123"/>
        <end position="298"/>
    </location>
</feature>
<dbReference type="PANTHER" id="PTHR35004:SF7">
    <property type="entry name" value="INTEGRASE PROTEIN"/>
    <property type="match status" value="1"/>
</dbReference>
<dbReference type="Gene3D" id="1.10.10.60">
    <property type="entry name" value="Homeodomain-like"/>
    <property type="match status" value="1"/>
</dbReference>
<evidence type="ECO:0000256" key="2">
    <source>
        <dbReference type="ARBA" id="ARBA00022578"/>
    </source>
</evidence>
<gene>
    <name evidence="7" type="ORF">GCM10011352_11880</name>
</gene>
<evidence type="ECO:0000256" key="3">
    <source>
        <dbReference type="ARBA" id="ARBA00023125"/>
    </source>
</evidence>
<dbReference type="InterPro" id="IPR054353">
    <property type="entry name" value="IstA-like_C"/>
</dbReference>
<dbReference type="InterPro" id="IPR036397">
    <property type="entry name" value="RNaseH_sf"/>
</dbReference>
<evidence type="ECO:0000313" key="8">
    <source>
        <dbReference type="Proteomes" id="UP000629025"/>
    </source>
</evidence>
<dbReference type="PROSITE" id="PS50994">
    <property type="entry name" value="INTEGRASE"/>
    <property type="match status" value="1"/>
</dbReference>
<dbReference type="Gene3D" id="3.30.420.10">
    <property type="entry name" value="Ribonuclease H-like superfamily/Ribonuclease H"/>
    <property type="match status" value="1"/>
</dbReference>
<sequence length="503" mass="57633">MLIMESVLKIRRMHQVDGLSVSAIARQLNLSRNTVRKYLRQTLSKPPAYRREQPAKPKLGEFEAILGDWLEADSKLPKRLRRSATRLHEDLQRQGYAGAYDSVQRFVKRWKALPALKGAYVPLAFNPAEAYQFDWSEEEVELDGSVQRLKVAHFRLVYSRMPFVIAFPRETQEMVFAAHDAAFAYWGGVTHRGIYDNLKTCVDAVLSGKERRFNARFLMLMSHYLIEPEACTPAAGWEKGQVEKQVQDVRRRCFTPRRKAKDLCALNQQLQAEVEQHARQHPHPQQPELTVWQTFEAECQQLRPLAAPFNGYVEREVRADSTCLVRFDRNAYSVDSRYANRHVTLRVFADRLVVMAEGQQIADHPRLFGRNKTQYNPWHYLALLERKPGALRNGAPFQTWALPESVVRVQRLLLNRKGGDRDMVSLLLAAQQDGLDALEAACRKALENPSVTAALVLNQLQRLRQPEVATRAIDTQVIPLSVVPVANCARYDQLRKGGRHADH</sequence>
<evidence type="ECO:0000259" key="6">
    <source>
        <dbReference type="PROSITE" id="PS50994"/>
    </source>
</evidence>
<dbReference type="Pfam" id="PF22483">
    <property type="entry name" value="Mu-transpos_C_2"/>
    <property type="match status" value="1"/>
</dbReference>
<evidence type="ECO:0000256" key="1">
    <source>
        <dbReference type="ARBA" id="ARBA00009277"/>
    </source>
</evidence>
<reference evidence="8" key="1">
    <citation type="journal article" date="2019" name="Int. J. Syst. Evol. Microbiol.">
        <title>The Global Catalogue of Microorganisms (GCM) 10K type strain sequencing project: providing services to taxonomists for standard genome sequencing and annotation.</title>
        <authorList>
            <consortium name="The Broad Institute Genomics Platform"/>
            <consortium name="The Broad Institute Genome Sequencing Center for Infectious Disease"/>
            <person name="Wu L."/>
            <person name="Ma J."/>
        </authorList>
    </citation>
    <scope>NUCLEOTIDE SEQUENCE [LARGE SCALE GENOMIC DNA]</scope>
    <source>
        <strain evidence="8">CGMCC 1.15341</strain>
    </source>
</reference>
<evidence type="ECO:0000313" key="7">
    <source>
        <dbReference type="EMBL" id="GGB87547.1"/>
    </source>
</evidence>
<dbReference type="PANTHER" id="PTHR35004">
    <property type="entry name" value="TRANSPOSASE RV3428C-RELATED"/>
    <property type="match status" value="1"/>
</dbReference>
<dbReference type="InterPro" id="IPR017894">
    <property type="entry name" value="HTH_IS21_transposase_type"/>
</dbReference>
<keyword evidence="8" id="KW-1185">Reference proteome</keyword>
<organism evidence="7 8">
    <name type="scientific">Marinobacterium zhoushanense</name>
    <dbReference type="NCBI Taxonomy" id="1679163"/>
    <lineage>
        <taxon>Bacteria</taxon>
        <taxon>Pseudomonadati</taxon>
        <taxon>Pseudomonadota</taxon>
        <taxon>Gammaproteobacteria</taxon>
        <taxon>Oceanospirillales</taxon>
        <taxon>Oceanospirillaceae</taxon>
        <taxon>Marinobacterium</taxon>
    </lineage>
</organism>
<evidence type="ECO:0000256" key="4">
    <source>
        <dbReference type="ARBA" id="ARBA00023172"/>
    </source>
</evidence>
<comment type="caution">
    <text evidence="7">The sequence shown here is derived from an EMBL/GenBank/DDBJ whole genome shotgun (WGS) entry which is preliminary data.</text>
</comment>
<dbReference type="Proteomes" id="UP000629025">
    <property type="component" value="Unassembled WGS sequence"/>
</dbReference>
<dbReference type="Pfam" id="PF08281">
    <property type="entry name" value="Sigma70_r4_2"/>
    <property type="match status" value="1"/>
</dbReference>
<dbReference type="PROSITE" id="PS50531">
    <property type="entry name" value="HTH_IS21"/>
    <property type="match status" value="1"/>
</dbReference>
<feature type="domain" description="HTH IS21-type" evidence="5">
    <location>
        <begin position="6"/>
        <end position="70"/>
    </location>
</feature>
<dbReference type="EMBL" id="BMIJ01000002">
    <property type="protein sequence ID" value="GGB87547.1"/>
    <property type="molecule type" value="Genomic_DNA"/>
</dbReference>
<dbReference type="NCBIfam" id="NF033546">
    <property type="entry name" value="transpos_IS21"/>
    <property type="match status" value="1"/>
</dbReference>
<keyword evidence="4" id="KW-0233">DNA recombination</keyword>
<dbReference type="SUPFAM" id="SSF53098">
    <property type="entry name" value="Ribonuclease H-like"/>
    <property type="match status" value="1"/>
</dbReference>
<protein>
    <submittedName>
        <fullName evidence="7">Transposase</fullName>
    </submittedName>
</protein>
<name>A0ABQ1K420_9GAMM</name>
<evidence type="ECO:0000259" key="5">
    <source>
        <dbReference type="PROSITE" id="PS50531"/>
    </source>
</evidence>
<accession>A0ABQ1K420</accession>
<dbReference type="InterPro" id="IPR013249">
    <property type="entry name" value="RNA_pol_sigma70_r4_t2"/>
</dbReference>